<feature type="transmembrane region" description="Helical" evidence="10">
    <location>
        <begin position="349"/>
        <end position="375"/>
    </location>
</feature>
<gene>
    <name evidence="12" type="ORF">HNI00_03295</name>
</gene>
<keyword evidence="6" id="KW-0067">ATP-binding</keyword>
<keyword evidence="10" id="KW-0472">Membrane</keyword>
<comment type="catalytic activity">
    <reaction evidence="8">
        <text>L-seryl-[protein] + ATP = O-phospho-L-seryl-[protein] + ADP + H(+)</text>
        <dbReference type="Rhea" id="RHEA:17989"/>
        <dbReference type="Rhea" id="RHEA-COMP:9863"/>
        <dbReference type="Rhea" id="RHEA-COMP:11604"/>
        <dbReference type="ChEBI" id="CHEBI:15378"/>
        <dbReference type="ChEBI" id="CHEBI:29999"/>
        <dbReference type="ChEBI" id="CHEBI:30616"/>
        <dbReference type="ChEBI" id="CHEBI:83421"/>
        <dbReference type="ChEBI" id="CHEBI:456216"/>
        <dbReference type="EC" id="2.7.11.1"/>
    </reaction>
</comment>
<dbReference type="InterPro" id="IPR000719">
    <property type="entry name" value="Prot_kinase_dom"/>
</dbReference>
<keyword evidence="3" id="KW-0808">Transferase</keyword>
<dbReference type="PROSITE" id="PS50011">
    <property type="entry name" value="PROTEIN_KINASE_DOM"/>
    <property type="match status" value="1"/>
</dbReference>
<dbReference type="EC" id="2.7.11.1" evidence="1"/>
<evidence type="ECO:0000256" key="6">
    <source>
        <dbReference type="ARBA" id="ARBA00022840"/>
    </source>
</evidence>
<sequence>MTLCINPCCDQPDNPDNAQFCQNCQSSLLLKQRYRATKVLGNGGFGKTYEAADLGVRNKVIKVLINNSPKAVELFQREAEVLSQLDNPGIPKVEPNSYTVFHPADGQAPVHCLVMEKVEGMNLRDYLKQLRHPIDSETAERWFKELVLILQAVHEQGILHRDIKPQNIIFKPDGSLALIDFGAVREGTGTQVATSAAGGGTEVASYMAAGTTVSSVGYTAPEQMNGQVLKQSDFYSLGKTFIFLLTGKEPSEIPYDAYNDGLKWREYVPNVNQKLADLLDKMTATLVRQRPADSQELLQALNSKQSPTFSTPARPEAKQIPVTPSPEGQPVSTKLTSSASKSGGIFWKWFWLSLGGFITGLIGLFIVAVICSGVTGWEWDQVVTSRFTSSVMWGTFGLILGTFQWFSLKQKMPNASSWIGATTIGFVIYGSLMASSGYMRSTSTISTDPVLEIGIGLIGGGLIGLAQWLNYLRKHFSQSAWWILLAIASSSLVSLMTLVSPILAFVPGILIDPILSGWGINRLYNRHSRNANNT</sequence>
<dbReference type="PANTHER" id="PTHR24363">
    <property type="entry name" value="SERINE/THREONINE PROTEIN KINASE"/>
    <property type="match status" value="1"/>
</dbReference>
<evidence type="ECO:0000256" key="8">
    <source>
        <dbReference type="ARBA" id="ARBA00048679"/>
    </source>
</evidence>
<keyword evidence="10" id="KW-0812">Transmembrane</keyword>
<reference evidence="12" key="1">
    <citation type="submission" date="2020-05" db="EMBL/GenBank/DDBJ databases">
        <authorList>
            <person name="Zhu T."/>
            <person name="Keshari N."/>
            <person name="Lu X."/>
        </authorList>
    </citation>
    <scope>NUCLEOTIDE SEQUENCE</scope>
    <source>
        <strain evidence="12">NK1-22</strain>
    </source>
</reference>
<dbReference type="InterPro" id="IPR008271">
    <property type="entry name" value="Ser/Thr_kinase_AS"/>
</dbReference>
<dbReference type="SUPFAM" id="SSF56112">
    <property type="entry name" value="Protein kinase-like (PK-like)"/>
    <property type="match status" value="1"/>
</dbReference>
<dbReference type="Gene3D" id="1.10.510.10">
    <property type="entry name" value="Transferase(Phosphotransferase) domain 1"/>
    <property type="match status" value="1"/>
</dbReference>
<evidence type="ECO:0000256" key="3">
    <source>
        <dbReference type="ARBA" id="ARBA00022679"/>
    </source>
</evidence>
<feature type="transmembrane region" description="Helical" evidence="10">
    <location>
        <begin position="481"/>
        <end position="506"/>
    </location>
</feature>
<feature type="transmembrane region" description="Helical" evidence="10">
    <location>
        <begin position="387"/>
        <end position="406"/>
    </location>
</feature>
<evidence type="ECO:0000256" key="10">
    <source>
        <dbReference type="SAM" id="Phobius"/>
    </source>
</evidence>
<keyword evidence="10" id="KW-1133">Transmembrane helix</keyword>
<keyword evidence="4" id="KW-0547">Nucleotide-binding</keyword>
<dbReference type="AlphaFoldDB" id="A0AA97BKT3"/>
<dbReference type="GO" id="GO:0005524">
    <property type="term" value="F:ATP binding"/>
    <property type="evidence" value="ECO:0007669"/>
    <property type="project" value="UniProtKB-KW"/>
</dbReference>
<dbReference type="Pfam" id="PF00069">
    <property type="entry name" value="Pkinase"/>
    <property type="match status" value="1"/>
</dbReference>
<feature type="transmembrane region" description="Helical" evidence="10">
    <location>
        <begin position="450"/>
        <end position="469"/>
    </location>
</feature>
<evidence type="ECO:0000259" key="11">
    <source>
        <dbReference type="PROSITE" id="PS50011"/>
    </source>
</evidence>
<dbReference type="NCBIfam" id="NF045510">
    <property type="entry name" value="4Cys_prefix_kin"/>
    <property type="match status" value="1"/>
</dbReference>
<feature type="transmembrane region" description="Helical" evidence="10">
    <location>
        <begin position="418"/>
        <end position="438"/>
    </location>
</feature>
<protein>
    <recommendedName>
        <fullName evidence="1">non-specific serine/threonine protein kinase</fullName>
        <ecNumber evidence="1">2.7.11.1</ecNumber>
    </recommendedName>
</protein>
<dbReference type="Gene3D" id="3.30.200.20">
    <property type="entry name" value="Phosphorylase Kinase, domain 1"/>
    <property type="match status" value="1"/>
</dbReference>
<dbReference type="KEGG" id="tog:HNI00_03295"/>
<dbReference type="EMBL" id="CP053540">
    <property type="protein sequence ID" value="WOB42297.1"/>
    <property type="molecule type" value="Genomic_DNA"/>
</dbReference>
<dbReference type="CDD" id="cd14014">
    <property type="entry name" value="STKc_PknB_like"/>
    <property type="match status" value="1"/>
</dbReference>
<evidence type="ECO:0000256" key="9">
    <source>
        <dbReference type="SAM" id="MobiDB-lite"/>
    </source>
</evidence>
<organism evidence="12">
    <name type="scientific">Thermoleptolyngbya oregonensis NK1-22</name>
    <dbReference type="NCBI Taxonomy" id="2547457"/>
    <lineage>
        <taxon>Bacteria</taxon>
        <taxon>Bacillati</taxon>
        <taxon>Cyanobacteriota</taxon>
        <taxon>Cyanophyceae</taxon>
        <taxon>Oculatellales</taxon>
        <taxon>Oculatellaceae</taxon>
        <taxon>Thermoleptolyngbya</taxon>
    </lineage>
</organism>
<name>A0AA97BKT3_9CYAN</name>
<dbReference type="PANTHER" id="PTHR24363:SF0">
    <property type="entry name" value="SERINE_THREONINE KINASE LIKE DOMAIN CONTAINING 1"/>
    <property type="match status" value="1"/>
</dbReference>
<feature type="region of interest" description="Disordered" evidence="9">
    <location>
        <begin position="305"/>
        <end position="335"/>
    </location>
</feature>
<evidence type="ECO:0000256" key="2">
    <source>
        <dbReference type="ARBA" id="ARBA00022527"/>
    </source>
</evidence>
<feature type="domain" description="Protein kinase" evidence="11">
    <location>
        <begin position="34"/>
        <end position="309"/>
    </location>
</feature>
<proteinExistence type="predicted"/>
<dbReference type="RefSeq" id="WP_316790663.1">
    <property type="nucleotide sequence ID" value="NZ_CP053540.1"/>
</dbReference>
<evidence type="ECO:0000256" key="7">
    <source>
        <dbReference type="ARBA" id="ARBA00047899"/>
    </source>
</evidence>
<evidence type="ECO:0000256" key="4">
    <source>
        <dbReference type="ARBA" id="ARBA00022741"/>
    </source>
</evidence>
<accession>A0AA97BKT3</accession>
<comment type="catalytic activity">
    <reaction evidence="7">
        <text>L-threonyl-[protein] + ATP = O-phospho-L-threonyl-[protein] + ADP + H(+)</text>
        <dbReference type="Rhea" id="RHEA:46608"/>
        <dbReference type="Rhea" id="RHEA-COMP:11060"/>
        <dbReference type="Rhea" id="RHEA-COMP:11605"/>
        <dbReference type="ChEBI" id="CHEBI:15378"/>
        <dbReference type="ChEBI" id="CHEBI:30013"/>
        <dbReference type="ChEBI" id="CHEBI:30616"/>
        <dbReference type="ChEBI" id="CHEBI:61977"/>
        <dbReference type="ChEBI" id="CHEBI:456216"/>
        <dbReference type="EC" id="2.7.11.1"/>
    </reaction>
</comment>
<dbReference type="InterPro" id="IPR011009">
    <property type="entry name" value="Kinase-like_dom_sf"/>
</dbReference>
<dbReference type="GO" id="GO:0004674">
    <property type="term" value="F:protein serine/threonine kinase activity"/>
    <property type="evidence" value="ECO:0007669"/>
    <property type="project" value="UniProtKB-KW"/>
</dbReference>
<keyword evidence="2" id="KW-0723">Serine/threonine-protein kinase</keyword>
<evidence type="ECO:0000313" key="12">
    <source>
        <dbReference type="EMBL" id="WOB42297.1"/>
    </source>
</evidence>
<dbReference type="PROSITE" id="PS00108">
    <property type="entry name" value="PROTEIN_KINASE_ST"/>
    <property type="match status" value="1"/>
</dbReference>
<keyword evidence="5 12" id="KW-0418">Kinase</keyword>
<dbReference type="SMART" id="SM00220">
    <property type="entry name" value="S_TKc"/>
    <property type="match status" value="1"/>
</dbReference>
<evidence type="ECO:0000256" key="1">
    <source>
        <dbReference type="ARBA" id="ARBA00012513"/>
    </source>
</evidence>
<evidence type="ECO:0000256" key="5">
    <source>
        <dbReference type="ARBA" id="ARBA00022777"/>
    </source>
</evidence>